<keyword evidence="4" id="KW-0732">Signal</keyword>
<dbReference type="GO" id="GO:0016020">
    <property type="term" value="C:membrane"/>
    <property type="evidence" value="ECO:0007669"/>
    <property type="project" value="InterPro"/>
</dbReference>
<gene>
    <name evidence="6" type="ORF">SAMN05421770_10948</name>
</gene>
<feature type="signal peptide" evidence="4">
    <location>
        <begin position="1"/>
        <end position="30"/>
    </location>
</feature>
<dbReference type="GO" id="GO:0000155">
    <property type="term" value="F:phosphorelay sensor kinase activity"/>
    <property type="evidence" value="ECO:0007669"/>
    <property type="project" value="InterPro"/>
</dbReference>
<dbReference type="PROSITE" id="PS51257">
    <property type="entry name" value="PROKAR_LIPOPROTEIN"/>
    <property type="match status" value="1"/>
</dbReference>
<dbReference type="Gene3D" id="1.20.5.1930">
    <property type="match status" value="1"/>
</dbReference>
<dbReference type="InterPro" id="IPR050482">
    <property type="entry name" value="Sensor_HK_TwoCompSys"/>
</dbReference>
<keyword evidence="7" id="KW-1185">Reference proteome</keyword>
<feature type="chain" id="PRO_5012173014" evidence="4">
    <location>
        <begin position="31"/>
        <end position="712"/>
    </location>
</feature>
<dbReference type="Proteomes" id="UP000198356">
    <property type="component" value="Unassembled WGS sequence"/>
</dbReference>
<dbReference type="Pfam" id="PF02518">
    <property type="entry name" value="HATPase_c"/>
    <property type="match status" value="1"/>
</dbReference>
<dbReference type="EMBL" id="FZOU01000009">
    <property type="protein sequence ID" value="SNT36618.1"/>
    <property type="molecule type" value="Genomic_DNA"/>
</dbReference>
<keyword evidence="1" id="KW-0808">Transferase</keyword>
<evidence type="ECO:0000259" key="5">
    <source>
        <dbReference type="PROSITE" id="PS50109"/>
    </source>
</evidence>
<evidence type="ECO:0000313" key="6">
    <source>
        <dbReference type="EMBL" id="SNT36618.1"/>
    </source>
</evidence>
<sequence length="712" mass="76853">MRRAQAIGWRRLHAGLLAALALLAAVTTFAACGRLARGNAPLPSPSVFSQPDAWAAYGGDWAATATEIHNNSQERGAKLMTRAGAWGDYQVQADLQIAEPYGEAGLMIRSSGEEEGVDAYHGYFAGIRTMDASFEFGRADFGWHALLHRRLPEGADLQRPIHLRLAAVGCRFAIALALADGRVAGGVADDPDCLRTGRFGLRSYLTSVTWRNLSVSPAGPAEIAAIEQQLAGSPTPASLASSEPYDALTLDRYATAMRAEAKKHAVQPGVQPIVSFLMQPGRHPHVTIQGVIISTPPLTAIQDDTNALIIPNLDPHSTVKLGDVVAAEGTVVSERFRSRIDDAKIRVLWSDTEIPPLAVTASQLTSGTYRGRSIEVEGILKSVAIRPGDYDLVLQDGGQSFRALGSKNFQIDPAGLVVGSRVRLRGAATSLEQFTGGIYPFTVITDRVQVVAPPPWWSPRHIVLLAALGIGFFLAAQFLLHRVQTWHMRSVLREREQLALEMHDTLAQSFTGIAFQLQAASIERRGEGMIQTHIRNALEMVHVSHREASRTIAALRPQYRDAAGILEALRESAARLSDGGTLRIETVMNGKPAELPLEITDVFVRIGQEAISNAIQHSGCGTLTLSLTLARREAQLTIEDDGKGFDEPLTPQGLGIAGMRRRAAKVKARLELRTAPGEGTRIAVTAQLPVAAGLLNRLRIKLVTASETERAV</sequence>
<keyword evidence="2 6" id="KW-0418">Kinase</keyword>
<dbReference type="OrthoDB" id="103958at2"/>
<dbReference type="PANTHER" id="PTHR24421:SF62">
    <property type="entry name" value="SENSORY TRANSDUCTION HISTIDINE KINASE"/>
    <property type="match status" value="1"/>
</dbReference>
<dbReference type="RefSeq" id="WP_142988434.1">
    <property type="nucleotide sequence ID" value="NZ_FZOU01000009.1"/>
</dbReference>
<dbReference type="Gene3D" id="2.60.120.560">
    <property type="entry name" value="Exo-inulinase, domain 1"/>
    <property type="match status" value="1"/>
</dbReference>
<evidence type="ECO:0000256" key="4">
    <source>
        <dbReference type="SAM" id="SignalP"/>
    </source>
</evidence>
<reference evidence="6 7" key="1">
    <citation type="submission" date="2017-06" db="EMBL/GenBank/DDBJ databases">
        <authorList>
            <person name="Kim H.J."/>
            <person name="Triplett B.A."/>
        </authorList>
    </citation>
    <scope>NUCLEOTIDE SEQUENCE [LARGE SCALE GENOMIC DNA]</scope>
    <source>
        <strain evidence="6 7">DSM 18704</strain>
    </source>
</reference>
<dbReference type="InterPro" id="IPR003594">
    <property type="entry name" value="HATPase_dom"/>
</dbReference>
<dbReference type="SMART" id="SM00387">
    <property type="entry name" value="HATPase_c"/>
    <property type="match status" value="1"/>
</dbReference>
<dbReference type="PANTHER" id="PTHR24421">
    <property type="entry name" value="NITRATE/NITRITE SENSOR PROTEIN NARX-RELATED"/>
    <property type="match status" value="1"/>
</dbReference>
<dbReference type="Gene3D" id="3.30.565.10">
    <property type="entry name" value="Histidine kinase-like ATPase, C-terminal domain"/>
    <property type="match status" value="1"/>
</dbReference>
<dbReference type="InterPro" id="IPR036890">
    <property type="entry name" value="HATPase_C_sf"/>
</dbReference>
<evidence type="ECO:0000256" key="2">
    <source>
        <dbReference type="ARBA" id="ARBA00022777"/>
    </source>
</evidence>
<name>A0A239M3A3_9BACT</name>
<dbReference type="InterPro" id="IPR011712">
    <property type="entry name" value="Sig_transdc_His_kin_sub3_dim/P"/>
</dbReference>
<proteinExistence type="predicted"/>
<evidence type="ECO:0000313" key="7">
    <source>
        <dbReference type="Proteomes" id="UP000198356"/>
    </source>
</evidence>
<dbReference type="AlphaFoldDB" id="A0A239M3A3"/>
<dbReference type="CDD" id="cd16917">
    <property type="entry name" value="HATPase_UhpB-NarQ-NarX-like"/>
    <property type="match status" value="1"/>
</dbReference>
<organism evidence="6 7">
    <name type="scientific">Granulicella rosea</name>
    <dbReference type="NCBI Taxonomy" id="474952"/>
    <lineage>
        <taxon>Bacteria</taxon>
        <taxon>Pseudomonadati</taxon>
        <taxon>Acidobacteriota</taxon>
        <taxon>Terriglobia</taxon>
        <taxon>Terriglobales</taxon>
        <taxon>Acidobacteriaceae</taxon>
        <taxon>Granulicella</taxon>
    </lineage>
</organism>
<feature type="domain" description="Histidine kinase" evidence="5">
    <location>
        <begin position="603"/>
        <end position="690"/>
    </location>
</feature>
<dbReference type="InterPro" id="IPR005467">
    <property type="entry name" value="His_kinase_dom"/>
</dbReference>
<dbReference type="GO" id="GO:0046983">
    <property type="term" value="F:protein dimerization activity"/>
    <property type="evidence" value="ECO:0007669"/>
    <property type="project" value="InterPro"/>
</dbReference>
<keyword evidence="3" id="KW-0902">Two-component regulatory system</keyword>
<dbReference type="Pfam" id="PF07730">
    <property type="entry name" value="HisKA_3"/>
    <property type="match status" value="1"/>
</dbReference>
<evidence type="ECO:0000256" key="1">
    <source>
        <dbReference type="ARBA" id="ARBA00022679"/>
    </source>
</evidence>
<evidence type="ECO:0000256" key="3">
    <source>
        <dbReference type="ARBA" id="ARBA00023012"/>
    </source>
</evidence>
<dbReference type="PROSITE" id="PS50109">
    <property type="entry name" value="HIS_KIN"/>
    <property type="match status" value="1"/>
</dbReference>
<dbReference type="SUPFAM" id="SSF55874">
    <property type="entry name" value="ATPase domain of HSP90 chaperone/DNA topoisomerase II/histidine kinase"/>
    <property type="match status" value="1"/>
</dbReference>
<accession>A0A239M3A3</accession>
<protein>
    <submittedName>
        <fullName evidence="6">Histidine kinase</fullName>
    </submittedName>
</protein>